<comment type="caution">
    <text evidence="2">The sequence shown here is derived from an EMBL/GenBank/DDBJ whole genome shotgun (WGS) entry which is preliminary data.</text>
</comment>
<feature type="region of interest" description="Disordered" evidence="1">
    <location>
        <begin position="85"/>
        <end position="116"/>
    </location>
</feature>
<dbReference type="AlphaFoldDB" id="A0A8T0UJD5"/>
<accession>A0A8T0UJD5</accession>
<evidence type="ECO:0000313" key="3">
    <source>
        <dbReference type="Proteomes" id="UP000823388"/>
    </source>
</evidence>
<dbReference type="Proteomes" id="UP000823388">
    <property type="component" value="Chromosome 3N"/>
</dbReference>
<keyword evidence="3" id="KW-1185">Reference proteome</keyword>
<evidence type="ECO:0000313" key="2">
    <source>
        <dbReference type="EMBL" id="KAG2621196.1"/>
    </source>
</evidence>
<organism evidence="2 3">
    <name type="scientific">Panicum virgatum</name>
    <name type="common">Blackwell switchgrass</name>
    <dbReference type="NCBI Taxonomy" id="38727"/>
    <lineage>
        <taxon>Eukaryota</taxon>
        <taxon>Viridiplantae</taxon>
        <taxon>Streptophyta</taxon>
        <taxon>Embryophyta</taxon>
        <taxon>Tracheophyta</taxon>
        <taxon>Spermatophyta</taxon>
        <taxon>Magnoliopsida</taxon>
        <taxon>Liliopsida</taxon>
        <taxon>Poales</taxon>
        <taxon>Poaceae</taxon>
        <taxon>PACMAD clade</taxon>
        <taxon>Panicoideae</taxon>
        <taxon>Panicodae</taxon>
        <taxon>Paniceae</taxon>
        <taxon>Panicinae</taxon>
        <taxon>Panicum</taxon>
        <taxon>Panicum sect. Hiantes</taxon>
    </lineage>
</organism>
<gene>
    <name evidence="2" type="ORF">PVAP13_3NG187900</name>
</gene>
<name>A0A8T0UJD5_PANVG</name>
<reference evidence="2" key="1">
    <citation type="submission" date="2020-05" db="EMBL/GenBank/DDBJ databases">
        <title>WGS assembly of Panicum virgatum.</title>
        <authorList>
            <person name="Lovell J.T."/>
            <person name="Jenkins J."/>
            <person name="Shu S."/>
            <person name="Juenger T.E."/>
            <person name="Schmutz J."/>
        </authorList>
    </citation>
    <scope>NUCLEOTIDE SEQUENCE</scope>
    <source>
        <strain evidence="2">AP13</strain>
    </source>
</reference>
<protein>
    <submittedName>
        <fullName evidence="2">Uncharacterized protein</fullName>
    </submittedName>
</protein>
<dbReference type="EMBL" id="CM029042">
    <property type="protein sequence ID" value="KAG2621196.1"/>
    <property type="molecule type" value="Genomic_DNA"/>
</dbReference>
<sequence length="211" mass="23302">MSAAHPKIERIFLPIPPIPLRPRAPRPLSSDPCPRDPPPPYRRHPLLALLPFCAAGPRRRALLRRPIAADHRSLLAASRSLCTGGEAHDGTSWRRAGASLHERRSPRRHVKEKASAASAGEGASLYCSWRRSTARHLCCSWRRSTTRRRLMTQINQALKSKLHARSVSMLLLGARTSENFVRVCAALVLVAGSFFSDGSPLSTSLLLQQSN</sequence>
<proteinExistence type="predicted"/>
<evidence type="ECO:0000256" key="1">
    <source>
        <dbReference type="SAM" id="MobiDB-lite"/>
    </source>
</evidence>